<dbReference type="EMBL" id="JANPWB010000011">
    <property type="protein sequence ID" value="KAJ1128540.1"/>
    <property type="molecule type" value="Genomic_DNA"/>
</dbReference>
<accession>A0AAV7PSN1</accession>
<feature type="compositionally biased region" description="Polar residues" evidence="1">
    <location>
        <begin position="100"/>
        <end position="111"/>
    </location>
</feature>
<organism evidence="2 3">
    <name type="scientific">Pleurodeles waltl</name>
    <name type="common">Iberian ribbed newt</name>
    <dbReference type="NCBI Taxonomy" id="8319"/>
    <lineage>
        <taxon>Eukaryota</taxon>
        <taxon>Metazoa</taxon>
        <taxon>Chordata</taxon>
        <taxon>Craniata</taxon>
        <taxon>Vertebrata</taxon>
        <taxon>Euteleostomi</taxon>
        <taxon>Amphibia</taxon>
        <taxon>Batrachia</taxon>
        <taxon>Caudata</taxon>
        <taxon>Salamandroidea</taxon>
        <taxon>Salamandridae</taxon>
        <taxon>Pleurodelinae</taxon>
        <taxon>Pleurodeles</taxon>
    </lineage>
</organism>
<feature type="region of interest" description="Disordered" evidence="1">
    <location>
        <begin position="82"/>
        <end position="111"/>
    </location>
</feature>
<keyword evidence="3" id="KW-1185">Reference proteome</keyword>
<evidence type="ECO:0000256" key="1">
    <source>
        <dbReference type="SAM" id="MobiDB-lite"/>
    </source>
</evidence>
<evidence type="ECO:0008006" key="4">
    <source>
        <dbReference type="Google" id="ProtNLM"/>
    </source>
</evidence>
<proteinExistence type="predicted"/>
<comment type="caution">
    <text evidence="2">The sequence shown here is derived from an EMBL/GenBank/DDBJ whole genome shotgun (WGS) entry which is preliminary data.</text>
</comment>
<dbReference type="Proteomes" id="UP001066276">
    <property type="component" value="Chromosome 7"/>
</dbReference>
<name>A0AAV7PSN1_PLEWA</name>
<gene>
    <name evidence="2" type="ORF">NDU88_006918</name>
</gene>
<reference evidence="2" key="1">
    <citation type="journal article" date="2022" name="bioRxiv">
        <title>Sequencing and chromosome-scale assembly of the giantPleurodeles waltlgenome.</title>
        <authorList>
            <person name="Brown T."/>
            <person name="Elewa A."/>
            <person name="Iarovenko S."/>
            <person name="Subramanian E."/>
            <person name="Araus A.J."/>
            <person name="Petzold A."/>
            <person name="Susuki M."/>
            <person name="Suzuki K.-i.T."/>
            <person name="Hayashi T."/>
            <person name="Toyoda A."/>
            <person name="Oliveira C."/>
            <person name="Osipova E."/>
            <person name="Leigh N.D."/>
            <person name="Simon A."/>
            <person name="Yun M.H."/>
        </authorList>
    </citation>
    <scope>NUCLEOTIDE SEQUENCE</scope>
    <source>
        <strain evidence="2">20211129_DDA</strain>
        <tissue evidence="2">Liver</tissue>
    </source>
</reference>
<evidence type="ECO:0000313" key="3">
    <source>
        <dbReference type="Proteomes" id="UP001066276"/>
    </source>
</evidence>
<evidence type="ECO:0000313" key="2">
    <source>
        <dbReference type="EMBL" id="KAJ1128540.1"/>
    </source>
</evidence>
<protein>
    <recommendedName>
        <fullName evidence="4">Ribosomal RNA methyltransferase FtsJ domain-containing protein</fullName>
    </recommendedName>
</protein>
<dbReference type="AlphaFoldDB" id="A0AAV7PSN1"/>
<sequence length="111" mass="12236">MGEEKVAQVLHLLKEGGSLDLLVTDACVSLYDLVRRAADKMAEAVLACLPPRRSPGNLQGANIVALPVLPFFFPFRYPLDKTHGQPSYHKAKEKKEETADNGTEKTTTIRT</sequence>